<gene>
    <name evidence="2" type="ORF">A2368_00495</name>
</gene>
<dbReference type="GO" id="GO:0006487">
    <property type="term" value="P:protein N-linked glycosylation"/>
    <property type="evidence" value="ECO:0007669"/>
    <property type="project" value="TreeGrafter"/>
</dbReference>
<evidence type="ECO:0000313" key="2">
    <source>
        <dbReference type="EMBL" id="OGD79207.1"/>
    </source>
</evidence>
<reference evidence="2 3" key="1">
    <citation type="journal article" date="2016" name="Nat. Commun.">
        <title>Thousands of microbial genomes shed light on interconnected biogeochemical processes in an aquifer system.</title>
        <authorList>
            <person name="Anantharaman K."/>
            <person name="Brown C.T."/>
            <person name="Hug L.A."/>
            <person name="Sharon I."/>
            <person name="Castelle C.J."/>
            <person name="Probst A.J."/>
            <person name="Thomas B.C."/>
            <person name="Singh A."/>
            <person name="Wilkins M.J."/>
            <person name="Karaoz U."/>
            <person name="Brodie E.L."/>
            <person name="Williams K.H."/>
            <person name="Hubbard S.S."/>
            <person name="Banfield J.F."/>
        </authorList>
    </citation>
    <scope>NUCLEOTIDE SEQUENCE [LARGE SCALE GENOMIC DNA]</scope>
</reference>
<feature type="domain" description="Glycosyltransferase 2-like" evidence="1">
    <location>
        <begin position="6"/>
        <end position="170"/>
    </location>
</feature>
<dbReference type="SUPFAM" id="SSF53448">
    <property type="entry name" value="Nucleotide-diphospho-sugar transferases"/>
    <property type="match status" value="1"/>
</dbReference>
<dbReference type="EMBL" id="MFAM01000024">
    <property type="protein sequence ID" value="OGD79207.1"/>
    <property type="molecule type" value="Genomic_DNA"/>
</dbReference>
<dbReference type="Gene3D" id="3.90.550.10">
    <property type="entry name" value="Spore Coat Polysaccharide Biosynthesis Protein SpsA, Chain A"/>
    <property type="match status" value="1"/>
</dbReference>
<evidence type="ECO:0000313" key="3">
    <source>
        <dbReference type="Proteomes" id="UP000176682"/>
    </source>
</evidence>
<comment type="caution">
    <text evidence="2">The sequence shown here is derived from an EMBL/GenBank/DDBJ whole genome shotgun (WGS) entry which is preliminary data.</text>
</comment>
<dbReference type="PANTHER" id="PTHR10859">
    <property type="entry name" value="GLYCOSYL TRANSFERASE"/>
    <property type="match status" value="1"/>
</dbReference>
<proteinExistence type="predicted"/>
<dbReference type="Pfam" id="PF00535">
    <property type="entry name" value="Glycos_transf_2"/>
    <property type="match status" value="1"/>
</dbReference>
<accession>A0A1F5FI02</accession>
<dbReference type="Proteomes" id="UP000176682">
    <property type="component" value="Unassembled WGS sequence"/>
</dbReference>
<protein>
    <recommendedName>
        <fullName evidence="1">Glycosyltransferase 2-like domain-containing protein</fullName>
    </recommendedName>
</protein>
<name>A0A1F5FI02_9BACT</name>
<dbReference type="InterPro" id="IPR029044">
    <property type="entry name" value="Nucleotide-diphossugar_trans"/>
</dbReference>
<evidence type="ECO:0000259" key="1">
    <source>
        <dbReference type="Pfam" id="PF00535"/>
    </source>
</evidence>
<dbReference type="PANTHER" id="PTHR10859:SF91">
    <property type="entry name" value="DOLICHYL-PHOSPHATE BETA-GLUCOSYLTRANSFERASE"/>
    <property type="match status" value="1"/>
</dbReference>
<sequence>MKPLVSVILPNYNELENLKRGVLVSLSHYFAKQSYPWEVIISDDGSSDRSIAYLEQFIAHNKGFTLLKNPHAGKPFALRSAVMTAQGKYVLFTDMDQSTPIDQLDKLLPYTKDGFRIVIGSRGIRRRDSSLIRQLASVIFLLARKLFLLRDIKDTQCGFKLLETNLAKNIFARMRLFGRTQHSTGWKVTAYDVEMLFLAEKLGEEIQEVRVVWKDEDTSSGKKRNFLKESIEMFTEILRVRVNDILGKYD</sequence>
<organism evidence="2 3">
    <name type="scientific">Candidatus Collierbacteria bacterium RIFOXYB1_FULL_49_13</name>
    <dbReference type="NCBI Taxonomy" id="1817728"/>
    <lineage>
        <taxon>Bacteria</taxon>
        <taxon>Candidatus Collieribacteriota</taxon>
    </lineage>
</organism>
<dbReference type="AlphaFoldDB" id="A0A1F5FI02"/>
<dbReference type="InterPro" id="IPR001173">
    <property type="entry name" value="Glyco_trans_2-like"/>
</dbReference>